<sequence length="97" mass="10722">MPEAFICREYRLTDGGVVTLIVYRPARAHDGPDFECSYAIRGLGTPVRQAITGVDEVQSMLLALRVAAAVLSASPEYKSRRLYWLEPDEPDLGLPLS</sequence>
<dbReference type="Proteomes" id="UP001561046">
    <property type="component" value="Unassembled WGS sequence"/>
</dbReference>
<feature type="domain" description="DUF6968" evidence="1">
    <location>
        <begin position="13"/>
        <end position="95"/>
    </location>
</feature>
<reference evidence="2 3" key="1">
    <citation type="journal article" date="2013" name="Int. J. Syst. Evol. Microbiol.">
        <title>Comamonas guangdongensis sp. nov., isolated from subterranean forest sediment, and emended description of the genus Comamonas.</title>
        <authorList>
            <person name="Zhang J."/>
            <person name="Wang Y."/>
            <person name="Zhou S."/>
            <person name="Wu C."/>
            <person name="He J."/>
            <person name="Li F."/>
        </authorList>
    </citation>
    <scope>NUCLEOTIDE SEQUENCE [LARGE SCALE GENOMIC DNA]</scope>
    <source>
        <strain evidence="2 3">CCTCC AB2011133</strain>
    </source>
</reference>
<proteinExistence type="predicted"/>
<evidence type="ECO:0000259" key="1">
    <source>
        <dbReference type="Pfam" id="PF22302"/>
    </source>
</evidence>
<dbReference type="RefSeq" id="WP_369340617.1">
    <property type="nucleotide sequence ID" value="NZ_JBFYGN010000063.1"/>
</dbReference>
<comment type="caution">
    <text evidence="2">The sequence shown here is derived from an EMBL/GenBank/DDBJ whole genome shotgun (WGS) entry which is preliminary data.</text>
</comment>
<keyword evidence="3" id="KW-1185">Reference proteome</keyword>
<gene>
    <name evidence="2" type="ORF">AB6724_21740</name>
</gene>
<organism evidence="2 3">
    <name type="scientific">Comamonas guangdongensis</name>
    <dbReference type="NCBI Taxonomy" id="510515"/>
    <lineage>
        <taxon>Bacteria</taxon>
        <taxon>Pseudomonadati</taxon>
        <taxon>Pseudomonadota</taxon>
        <taxon>Betaproteobacteria</taxon>
        <taxon>Burkholderiales</taxon>
        <taxon>Comamonadaceae</taxon>
        <taxon>Comamonas</taxon>
    </lineage>
</organism>
<dbReference type="EMBL" id="JBFYGN010000063">
    <property type="protein sequence ID" value="MEX8195451.1"/>
    <property type="molecule type" value="Genomic_DNA"/>
</dbReference>
<protein>
    <recommendedName>
        <fullName evidence="1">DUF6968 domain-containing protein</fullName>
    </recommendedName>
</protein>
<name>A0ABV4A0P6_9BURK</name>
<dbReference type="Pfam" id="PF22302">
    <property type="entry name" value="DUF6968"/>
    <property type="match status" value="1"/>
</dbReference>
<evidence type="ECO:0000313" key="3">
    <source>
        <dbReference type="Proteomes" id="UP001561046"/>
    </source>
</evidence>
<evidence type="ECO:0000313" key="2">
    <source>
        <dbReference type="EMBL" id="MEX8195451.1"/>
    </source>
</evidence>
<dbReference type="InterPro" id="IPR054241">
    <property type="entry name" value="DUF6968"/>
</dbReference>
<accession>A0ABV4A0P6</accession>